<evidence type="ECO:0000313" key="1">
    <source>
        <dbReference type="EMBL" id="ETN82450.1"/>
    </source>
</evidence>
<protein>
    <submittedName>
        <fullName evidence="1">Uncharacterized protein</fullName>
    </submittedName>
</protein>
<organism evidence="1 2">
    <name type="scientific">Necator americanus</name>
    <name type="common">Human hookworm</name>
    <dbReference type="NCBI Taxonomy" id="51031"/>
    <lineage>
        <taxon>Eukaryota</taxon>
        <taxon>Metazoa</taxon>
        <taxon>Ecdysozoa</taxon>
        <taxon>Nematoda</taxon>
        <taxon>Chromadorea</taxon>
        <taxon>Rhabditida</taxon>
        <taxon>Rhabditina</taxon>
        <taxon>Rhabditomorpha</taxon>
        <taxon>Strongyloidea</taxon>
        <taxon>Ancylostomatidae</taxon>
        <taxon>Bunostominae</taxon>
        <taxon>Necator</taxon>
    </lineage>
</organism>
<reference evidence="2" key="1">
    <citation type="journal article" date="2014" name="Nat. Genet.">
        <title>Genome of the human hookworm Necator americanus.</title>
        <authorList>
            <person name="Tang Y.T."/>
            <person name="Gao X."/>
            <person name="Rosa B.A."/>
            <person name="Abubucker S."/>
            <person name="Hallsworth-Pepin K."/>
            <person name="Martin J."/>
            <person name="Tyagi R."/>
            <person name="Heizer E."/>
            <person name="Zhang X."/>
            <person name="Bhonagiri-Palsikar V."/>
            <person name="Minx P."/>
            <person name="Warren W.C."/>
            <person name="Wang Q."/>
            <person name="Zhan B."/>
            <person name="Hotez P.J."/>
            <person name="Sternberg P.W."/>
            <person name="Dougall A."/>
            <person name="Gaze S.T."/>
            <person name="Mulvenna J."/>
            <person name="Sotillo J."/>
            <person name="Ranganathan S."/>
            <person name="Rabelo E.M."/>
            <person name="Wilson R.K."/>
            <person name="Felgner P.L."/>
            <person name="Bethony J."/>
            <person name="Hawdon J.M."/>
            <person name="Gasser R.B."/>
            <person name="Loukas A."/>
            <person name="Mitreva M."/>
        </authorList>
    </citation>
    <scope>NUCLEOTIDE SEQUENCE [LARGE SCALE GENOMIC DNA]</scope>
</reference>
<dbReference type="AlphaFoldDB" id="W2TK46"/>
<name>W2TK46_NECAM</name>
<proteinExistence type="predicted"/>
<accession>W2TK46</accession>
<gene>
    <name evidence="1" type="ORF">NECAME_19682</name>
</gene>
<sequence>MQLTPHDSIILRSAGRISGVFDYSEWNGNGGRIFCCATWAKIEEGNKESPFNPIFGF</sequence>
<keyword evidence="2" id="KW-1185">Reference proteome</keyword>
<dbReference type="Proteomes" id="UP000053676">
    <property type="component" value="Unassembled WGS sequence"/>
</dbReference>
<evidence type="ECO:0000313" key="2">
    <source>
        <dbReference type="Proteomes" id="UP000053676"/>
    </source>
</evidence>
<dbReference type="EMBL" id="KI658475">
    <property type="protein sequence ID" value="ETN82450.1"/>
    <property type="molecule type" value="Genomic_DNA"/>
</dbReference>
<dbReference type="KEGG" id="nai:NECAME_19682"/>